<gene>
    <name evidence="1" type="ORF">CNLFYP112_00610</name>
</gene>
<accession>A0A6N2W3L7</accession>
<proteinExistence type="predicted"/>
<reference evidence="1" key="1">
    <citation type="submission" date="2019-11" db="EMBL/GenBank/DDBJ databases">
        <authorList>
            <person name="Feng L."/>
        </authorList>
    </citation>
    <scope>NUCLEOTIDE SEQUENCE</scope>
    <source>
        <strain evidence="1">CnexileLFYP112</strain>
    </source>
</reference>
<protein>
    <submittedName>
        <fullName evidence="1">Uncharacterized protein</fullName>
    </submittedName>
</protein>
<sequence length="162" mass="18927">MIALKLPEVKECMSKLLLSDTFDSFLFIEGEIVTYNTFSINGFLKKDFFEKDLAPSRDYSLWKDIREYAFSLIKGKKTPLSFRFVFGLSEANIERLLKQQELNFQPQDVQGLYLNLKYDGQNLTCVTGTSMRLFTLDKSLEEAWDQMVQRFFLKKEISAEVL</sequence>
<evidence type="ECO:0000313" key="1">
    <source>
        <dbReference type="EMBL" id="VYT36633.1"/>
    </source>
</evidence>
<dbReference type="InterPro" id="IPR043779">
    <property type="entry name" value="DUF5721"/>
</dbReference>
<dbReference type="AlphaFoldDB" id="A0A6N2W3L7"/>
<name>A0A6N2W3L7_9FIRM</name>
<dbReference type="EMBL" id="CACRTG010000043">
    <property type="protein sequence ID" value="VYT36633.1"/>
    <property type="molecule type" value="Genomic_DNA"/>
</dbReference>
<organism evidence="1">
    <name type="scientific">[Clostridium] nexile</name>
    <dbReference type="NCBI Taxonomy" id="29361"/>
    <lineage>
        <taxon>Bacteria</taxon>
        <taxon>Bacillati</taxon>
        <taxon>Bacillota</taxon>
        <taxon>Clostridia</taxon>
        <taxon>Lachnospirales</taxon>
        <taxon>Lachnospiraceae</taxon>
        <taxon>Tyzzerella</taxon>
    </lineage>
</organism>
<dbReference type="Pfam" id="PF18988">
    <property type="entry name" value="DUF5721"/>
    <property type="match status" value="1"/>
</dbReference>